<comment type="caution">
    <text evidence="1">The sequence shown here is derived from an EMBL/GenBank/DDBJ whole genome shotgun (WGS) entry which is preliminary data.</text>
</comment>
<gene>
    <name evidence="1" type="ORF">F992_02345</name>
</gene>
<proteinExistence type="predicted"/>
<name>A0ABP2TWW2_9GAMM</name>
<evidence type="ECO:0000313" key="2">
    <source>
        <dbReference type="Proteomes" id="UP000013190"/>
    </source>
</evidence>
<dbReference type="Proteomes" id="UP000013190">
    <property type="component" value="Unassembled WGS sequence"/>
</dbReference>
<protein>
    <recommendedName>
        <fullName evidence="3">Long-chain fatty acid--CoA ligase</fullName>
    </recommendedName>
</protein>
<dbReference type="EMBL" id="APOJ01000025">
    <property type="protein sequence ID" value="ENU26796.1"/>
    <property type="molecule type" value="Genomic_DNA"/>
</dbReference>
<dbReference type="InterPro" id="IPR042099">
    <property type="entry name" value="ANL_N_sf"/>
</dbReference>
<reference evidence="1 2" key="2">
    <citation type="journal article" date="2016" name="Int. J. Syst. Evol. Microbiol.">
        <title>Taxonomy of haemolytic and/or proteolytic strains of the genus Acinetobacter with the proposal of Acinetobacter courvalinii sp. nov. (genomic species 14 sensu Bouvet &amp; Jeanjean), Acinetobacter dispersus sp. nov. (genomic species 17), Acinetobacter modestus sp. nov., Acinetobacter proteolyticus sp. nov. and Acinetobacter vivianii sp. nov.</title>
        <authorList>
            <person name="Nemec A."/>
            <person name="Radolfova-Krizova L."/>
            <person name="Maixnerova M."/>
            <person name="Vrestiakova E."/>
            <person name="Jezek P."/>
            <person name="Sedo O."/>
        </authorList>
    </citation>
    <scope>NUCLEOTIDE SEQUENCE [LARGE SCALE GENOMIC DNA]</scope>
    <source>
        <strain evidence="1 2">NIPH 236</strain>
    </source>
</reference>
<accession>A0ABP2TWW2</accession>
<organism evidence="1 2">
    <name type="scientific">Acinetobacter modestus</name>
    <dbReference type="NCBI Taxonomy" id="1776740"/>
    <lineage>
        <taxon>Bacteria</taxon>
        <taxon>Pseudomonadati</taxon>
        <taxon>Pseudomonadota</taxon>
        <taxon>Gammaproteobacteria</taxon>
        <taxon>Moraxellales</taxon>
        <taxon>Moraxellaceae</taxon>
        <taxon>Acinetobacter</taxon>
    </lineage>
</organism>
<dbReference type="Gene3D" id="3.40.50.12780">
    <property type="entry name" value="N-terminal domain of ligase-like"/>
    <property type="match status" value="1"/>
</dbReference>
<dbReference type="SUPFAM" id="SSF56801">
    <property type="entry name" value="Acetyl-CoA synthetase-like"/>
    <property type="match status" value="1"/>
</dbReference>
<reference evidence="2" key="1">
    <citation type="submission" date="2013-02" db="EMBL/GenBank/DDBJ databases">
        <title>The Genome Sequence of Acinetobacter sp. NIPH 236.</title>
        <authorList>
            <consortium name="The Broad Institute Genome Sequencing Platform"/>
            <consortium name="The Broad Institute Genome Sequencing Center for Infectious Disease"/>
            <person name="Cerqueira G."/>
            <person name="Feldgarden M."/>
            <person name="Courvalin P."/>
            <person name="Perichon B."/>
            <person name="Grillot-Courvalin C."/>
            <person name="Clermont D."/>
            <person name="Rocha E."/>
            <person name="Yoon E.-J."/>
            <person name="Nemec A."/>
            <person name="Walker B."/>
            <person name="Young S.K."/>
            <person name="Zeng Q."/>
            <person name="Gargeya S."/>
            <person name="Fitzgerald M."/>
            <person name="Haas B."/>
            <person name="Abouelleil A."/>
            <person name="Alvarado L."/>
            <person name="Arachchi H.M."/>
            <person name="Berlin A.M."/>
            <person name="Chapman S.B."/>
            <person name="Dewar J."/>
            <person name="Goldberg J."/>
            <person name="Griggs A."/>
            <person name="Gujja S."/>
            <person name="Hansen M."/>
            <person name="Howarth C."/>
            <person name="Imamovic A."/>
            <person name="Larimer J."/>
            <person name="McCowan C."/>
            <person name="Murphy C."/>
            <person name="Neiman D."/>
            <person name="Pearson M."/>
            <person name="Priest M."/>
            <person name="Roberts A."/>
            <person name="Saif S."/>
            <person name="Shea T."/>
            <person name="Sisk P."/>
            <person name="Sykes S."/>
            <person name="Wortman J."/>
            <person name="Nusbaum C."/>
            <person name="Birren B."/>
        </authorList>
    </citation>
    <scope>NUCLEOTIDE SEQUENCE [LARGE SCALE GENOMIC DNA]</scope>
    <source>
        <strain evidence="2">NIPH 236</strain>
    </source>
</reference>
<keyword evidence="2" id="KW-1185">Reference proteome</keyword>
<evidence type="ECO:0000313" key="1">
    <source>
        <dbReference type="EMBL" id="ENU26796.1"/>
    </source>
</evidence>
<sequence>MMGGMYCEVSEYSKNLVSLLVHHASTQPNAIALRHKKMGLWQKWTWEQLLALSEHYASALREYSFQKEQLFVIISNPNVDVIAISLAVQALGGRVQLIDQSDDLLQTDQILEHLSILKPDYLLIEQLVSLDALNYHPTYIFYIEENHLHHFDREYIISLSTLFESNKTKYQVSFKSLIIDNLGIAFSFHQIEQNKQQSIHYSHESLINEAHQLVEQYQIGKDEQAFIARAFSSVGHIRYLWSAWLLAGFCLNIPETLNTRDQDRQLISPTLVLGSQATYERVRQRILQRLPQSQTWLYQTYQHAVEQKQKQKKMHLVHRLILALFNQVILEELGFARLKTALVVGHHVSKDTQLFYESLGVQLHYWGESPDWGKTELSAHSKSNHLLSSSTLSIRKSL</sequence>
<evidence type="ECO:0008006" key="3">
    <source>
        <dbReference type="Google" id="ProtNLM"/>
    </source>
</evidence>